<dbReference type="SUPFAM" id="SSF53187">
    <property type="entry name" value="Zn-dependent exopeptidases"/>
    <property type="match status" value="1"/>
</dbReference>
<dbReference type="OrthoDB" id="9772053at2"/>
<comment type="similarity">
    <text evidence="1 6">Belongs to the peptidase M42 family.</text>
</comment>
<dbReference type="Gene3D" id="2.40.30.40">
    <property type="entry name" value="Peptidase M42, domain 2"/>
    <property type="match status" value="1"/>
</dbReference>
<evidence type="ECO:0000313" key="10">
    <source>
        <dbReference type="Proteomes" id="UP000267250"/>
    </source>
</evidence>
<keyword evidence="10" id="KW-1185">Reference proteome</keyword>
<keyword evidence="5" id="KW-0378">Hydrolase</keyword>
<dbReference type="InterPro" id="IPR008007">
    <property type="entry name" value="Peptidase_M42"/>
</dbReference>
<reference evidence="9 10" key="1">
    <citation type="submission" date="2016-07" db="EMBL/GenBank/DDBJ databases">
        <title>Genome and transcriptome analysis of iron-reducing fermentative bacteria Anoxybacter fermentans.</title>
        <authorList>
            <person name="Zeng X."/>
            <person name="Shao Z."/>
        </authorList>
    </citation>
    <scope>NUCLEOTIDE SEQUENCE [LARGE SCALE GENOMIC DNA]</scope>
    <source>
        <strain evidence="9 10">DY22613</strain>
    </source>
</reference>
<dbReference type="GO" id="GO:0004177">
    <property type="term" value="F:aminopeptidase activity"/>
    <property type="evidence" value="ECO:0007669"/>
    <property type="project" value="UniProtKB-UniRule"/>
</dbReference>
<evidence type="ECO:0000256" key="8">
    <source>
        <dbReference type="PIRSR" id="PIRSR001123-2"/>
    </source>
</evidence>
<feature type="binding site" evidence="8">
    <location>
        <position position="315"/>
    </location>
    <ligand>
        <name>Zn(2+)</name>
        <dbReference type="ChEBI" id="CHEBI:29105"/>
        <label>2</label>
    </ligand>
</feature>
<accession>A0A3Q9HRD2</accession>
<feature type="binding site" evidence="8">
    <location>
        <position position="230"/>
    </location>
    <ligand>
        <name>Zn(2+)</name>
        <dbReference type="ChEBI" id="CHEBI:29105"/>
        <label>1</label>
    </ligand>
</feature>
<dbReference type="InterPro" id="IPR051464">
    <property type="entry name" value="Peptidase_M42_aminopept"/>
</dbReference>
<keyword evidence="2 9" id="KW-0031">Aminopeptidase</keyword>
<evidence type="ECO:0000256" key="7">
    <source>
        <dbReference type="PIRSR" id="PIRSR001123-1"/>
    </source>
</evidence>
<evidence type="ECO:0000256" key="6">
    <source>
        <dbReference type="PIRNR" id="PIRNR001123"/>
    </source>
</evidence>
<dbReference type="RefSeq" id="WP_127016167.1">
    <property type="nucleotide sequence ID" value="NZ_CP016379.1"/>
</dbReference>
<gene>
    <name evidence="9" type="ORF">BBF96_05175</name>
</gene>
<protein>
    <submittedName>
        <fullName evidence="9">Aminopeptidase</fullName>
    </submittedName>
</protein>
<evidence type="ECO:0000313" key="9">
    <source>
        <dbReference type="EMBL" id="AZR72834.1"/>
    </source>
</evidence>
<feature type="binding site" evidence="8">
    <location>
        <position position="175"/>
    </location>
    <ligand>
        <name>Zn(2+)</name>
        <dbReference type="ChEBI" id="CHEBI:29105"/>
        <label>1</label>
    </ligand>
</feature>
<dbReference type="GO" id="GO:0046872">
    <property type="term" value="F:metal ion binding"/>
    <property type="evidence" value="ECO:0007669"/>
    <property type="project" value="UniProtKB-UniRule"/>
</dbReference>
<sequence>MKLEKFLAQLTEIPGVSGYEGRMGDLIGQAFSPYVDEIRKDNLQNLIALKKGEGENCPSIMLAAHMDEIGLMVAKIEEKGFLRITSIGGVDERTILAQEVTVHGKKPLYGIVGAKPPHLQEPDERKKAVKMEDLYVDCGLPEEKIRELVRVGDPITVNREYTSLHNKRAAAKALDDRAGVAVILEVFKELQYLKHTVDVYGVATVQEEVGTRGAFTSTYGIMPDLGIAIDVGFGHMPGILNKEDTINLGKGAAIGIGPHVHPKIFKKLKELADELKISYQLEPSPYPGGTDAYAIQITRSGVPTGLISIPLRYMHTSVETLDLEDIRTAARLLAQFIARIDHEFVEGLKCF</sequence>
<dbReference type="PANTHER" id="PTHR32481">
    <property type="entry name" value="AMINOPEPTIDASE"/>
    <property type="match status" value="1"/>
</dbReference>
<dbReference type="CDD" id="cd05656">
    <property type="entry name" value="M42_Frv"/>
    <property type="match status" value="1"/>
</dbReference>
<dbReference type="Pfam" id="PF05343">
    <property type="entry name" value="Peptidase_M42"/>
    <property type="match status" value="1"/>
</dbReference>
<dbReference type="PANTHER" id="PTHR32481:SF0">
    <property type="entry name" value="AMINOPEPTIDASE YPDE-RELATED"/>
    <property type="match status" value="1"/>
</dbReference>
<evidence type="ECO:0000256" key="5">
    <source>
        <dbReference type="ARBA" id="ARBA00022801"/>
    </source>
</evidence>
<feature type="binding site" evidence="8">
    <location>
        <position position="175"/>
    </location>
    <ligand>
        <name>Zn(2+)</name>
        <dbReference type="ChEBI" id="CHEBI:29105"/>
        <label>2</label>
    </ligand>
</feature>
<name>A0A3Q9HRD2_9FIRM</name>
<dbReference type="GO" id="GO:0006508">
    <property type="term" value="P:proteolysis"/>
    <property type="evidence" value="ECO:0007669"/>
    <property type="project" value="UniProtKB-KW"/>
</dbReference>
<dbReference type="SUPFAM" id="SSF101821">
    <property type="entry name" value="Aminopeptidase/glucanase lid domain"/>
    <property type="match status" value="1"/>
</dbReference>
<feature type="binding site" evidence="8">
    <location>
        <position position="208"/>
    </location>
    <ligand>
        <name>Zn(2+)</name>
        <dbReference type="ChEBI" id="CHEBI:29105"/>
        <label>2</label>
    </ligand>
</feature>
<evidence type="ECO:0000256" key="1">
    <source>
        <dbReference type="ARBA" id="ARBA00006272"/>
    </source>
</evidence>
<dbReference type="EMBL" id="CP016379">
    <property type="protein sequence ID" value="AZR72834.1"/>
    <property type="molecule type" value="Genomic_DNA"/>
</dbReference>
<organism evidence="9 10">
    <name type="scientific">Anoxybacter fermentans</name>
    <dbReference type="NCBI Taxonomy" id="1323375"/>
    <lineage>
        <taxon>Bacteria</taxon>
        <taxon>Bacillati</taxon>
        <taxon>Bacillota</taxon>
        <taxon>Clostridia</taxon>
        <taxon>Halanaerobiales</taxon>
        <taxon>Anoxybacter</taxon>
    </lineage>
</organism>
<feature type="active site" description="Proton acceptor" evidence="7">
    <location>
        <position position="207"/>
    </location>
</feature>
<dbReference type="InterPro" id="IPR023367">
    <property type="entry name" value="Peptidase_M42_dom2"/>
</dbReference>
<dbReference type="Proteomes" id="UP000267250">
    <property type="component" value="Chromosome"/>
</dbReference>
<keyword evidence="4 8" id="KW-0479">Metal-binding</keyword>
<dbReference type="AlphaFoldDB" id="A0A3Q9HRD2"/>
<feature type="binding site" evidence="8">
    <location>
        <position position="65"/>
    </location>
    <ligand>
        <name>Zn(2+)</name>
        <dbReference type="ChEBI" id="CHEBI:29105"/>
        <label>1</label>
    </ligand>
</feature>
<dbReference type="KEGG" id="aft:BBF96_05175"/>
<comment type="cofactor">
    <cofactor evidence="8">
        <name>a divalent metal cation</name>
        <dbReference type="ChEBI" id="CHEBI:60240"/>
    </cofactor>
    <text evidence="8">Binds 2 divalent metal cations per subunit.</text>
</comment>
<dbReference type="Gene3D" id="3.40.630.10">
    <property type="entry name" value="Zn peptidases"/>
    <property type="match status" value="1"/>
</dbReference>
<evidence type="ECO:0000256" key="3">
    <source>
        <dbReference type="ARBA" id="ARBA00022670"/>
    </source>
</evidence>
<dbReference type="PIRSF" id="PIRSF001123">
    <property type="entry name" value="PepA_GA"/>
    <property type="match status" value="1"/>
</dbReference>
<proteinExistence type="inferred from homology"/>
<keyword evidence="3" id="KW-0645">Protease</keyword>
<evidence type="ECO:0000256" key="2">
    <source>
        <dbReference type="ARBA" id="ARBA00022438"/>
    </source>
</evidence>
<evidence type="ECO:0000256" key="4">
    <source>
        <dbReference type="ARBA" id="ARBA00022723"/>
    </source>
</evidence>